<protein>
    <recommendedName>
        <fullName evidence="3">CAAX prenyl protease 2/Lysostaphin resistance protein A-like domain-containing protein</fullName>
    </recommendedName>
</protein>
<dbReference type="GO" id="GO:0004175">
    <property type="term" value="F:endopeptidase activity"/>
    <property type="evidence" value="ECO:0007669"/>
    <property type="project" value="UniProtKB-ARBA"/>
</dbReference>
<dbReference type="PANTHER" id="PTHR43592">
    <property type="entry name" value="CAAX AMINO TERMINAL PROTEASE"/>
    <property type="match status" value="1"/>
</dbReference>
<accession>A0A7S2TRE5</accession>
<evidence type="ECO:0000256" key="1">
    <source>
        <dbReference type="SAM" id="MobiDB-lite"/>
    </source>
</evidence>
<feature type="domain" description="CAAX prenyl protease 2/Lysostaphin resistance protein A-like" evidence="3">
    <location>
        <begin position="188"/>
        <end position="276"/>
    </location>
</feature>
<dbReference type="InterPro" id="IPR003675">
    <property type="entry name" value="Rce1/LyrA-like_dom"/>
</dbReference>
<organism evidence="4">
    <name type="scientific">Lotharella oceanica</name>
    <dbReference type="NCBI Taxonomy" id="641309"/>
    <lineage>
        <taxon>Eukaryota</taxon>
        <taxon>Sar</taxon>
        <taxon>Rhizaria</taxon>
        <taxon>Cercozoa</taxon>
        <taxon>Chlorarachniophyceae</taxon>
        <taxon>Lotharella</taxon>
    </lineage>
</organism>
<dbReference type="Pfam" id="PF02517">
    <property type="entry name" value="Rce1-like"/>
    <property type="match status" value="1"/>
</dbReference>
<keyword evidence="2" id="KW-0732">Signal</keyword>
<feature type="chain" id="PRO_5030974782" description="CAAX prenyl protease 2/Lysostaphin resistance protein A-like domain-containing protein" evidence="2">
    <location>
        <begin position="24"/>
        <end position="340"/>
    </location>
</feature>
<name>A0A7S2TRE5_9EUKA</name>
<proteinExistence type="predicted"/>
<dbReference type="EMBL" id="HBHP01017682">
    <property type="protein sequence ID" value="CAD9766026.1"/>
    <property type="molecule type" value="Transcribed_RNA"/>
</dbReference>
<sequence>MEVRRPLLLIAVLSAWANPPAASRSIVRSAGPRMMSRASAIQARRSPPVRGFAIREGVQDDIDQLKRQIQEQAEKDATPQVRDPLPPQTKAEIFRACFLVSGLIGSTGVALRKYAGAKLKVSGADAETIRAFTSLEIPDLLHIEPKDVAVMVGVGLAVTALRQLTLKVWEDYQWATDRSNEQVLRPLSMLDLAWVALLPGISEELLFRGALIPAVFPDWRGALIGALTFGVLHNSGGRNLASASFATVAGAAYGASFLATQSLLVPMGAHSLSNFLSAFLWLQSHPEPTLYKPKERKSDVEDDSESSSSSAKEEKPKPVSLKKKIKSQSNKPSSGGFGSS</sequence>
<dbReference type="AlphaFoldDB" id="A0A7S2TRE5"/>
<dbReference type="GO" id="GO:0080120">
    <property type="term" value="P:CAAX-box protein maturation"/>
    <property type="evidence" value="ECO:0007669"/>
    <property type="project" value="UniProtKB-ARBA"/>
</dbReference>
<evidence type="ECO:0000313" key="4">
    <source>
        <dbReference type="EMBL" id="CAD9766026.1"/>
    </source>
</evidence>
<feature type="region of interest" description="Disordered" evidence="1">
    <location>
        <begin position="290"/>
        <end position="340"/>
    </location>
</feature>
<gene>
    <name evidence="4" type="ORF">LSP00402_LOCUS10962</name>
</gene>
<reference evidence="4" key="1">
    <citation type="submission" date="2021-01" db="EMBL/GenBank/DDBJ databases">
        <authorList>
            <person name="Corre E."/>
            <person name="Pelletier E."/>
            <person name="Niang G."/>
            <person name="Scheremetjew M."/>
            <person name="Finn R."/>
            <person name="Kale V."/>
            <person name="Holt S."/>
            <person name="Cochrane G."/>
            <person name="Meng A."/>
            <person name="Brown T."/>
            <person name="Cohen L."/>
        </authorList>
    </citation>
    <scope>NUCLEOTIDE SEQUENCE</scope>
    <source>
        <strain evidence="4">CCMP622</strain>
    </source>
</reference>
<evidence type="ECO:0000259" key="3">
    <source>
        <dbReference type="Pfam" id="PF02517"/>
    </source>
</evidence>
<dbReference type="PANTHER" id="PTHR43592:SF7">
    <property type="entry name" value="CAAX AMINO TERMINAL PROTEASE FAMILY PROTEIN"/>
    <property type="match status" value="1"/>
</dbReference>
<evidence type="ECO:0000256" key="2">
    <source>
        <dbReference type="SAM" id="SignalP"/>
    </source>
</evidence>
<feature type="signal peptide" evidence="2">
    <location>
        <begin position="1"/>
        <end position="23"/>
    </location>
</feature>